<proteinExistence type="predicted"/>
<reference evidence="1 2" key="1">
    <citation type="submission" date="2017-11" db="EMBL/GenBank/DDBJ databases">
        <title>Evolution of Phototrophy in the Chloroflexi Phylum Driven by Horizontal Gene Transfer.</title>
        <authorList>
            <person name="Ward L.M."/>
            <person name="Hemp J."/>
            <person name="Shih P.M."/>
            <person name="Mcglynn S.E."/>
            <person name="Fischer W."/>
        </authorList>
    </citation>
    <scope>NUCLEOTIDE SEQUENCE [LARGE SCALE GENOMIC DNA]</scope>
    <source>
        <strain evidence="1">CP2_2F</strain>
    </source>
</reference>
<dbReference type="EMBL" id="PGTK01000009">
    <property type="protein sequence ID" value="PJF30522.1"/>
    <property type="molecule type" value="Genomic_DNA"/>
</dbReference>
<organism evidence="1 2">
    <name type="scientific">Candidatus Thermofonsia Clade 1 bacterium</name>
    <dbReference type="NCBI Taxonomy" id="2364210"/>
    <lineage>
        <taxon>Bacteria</taxon>
        <taxon>Bacillati</taxon>
        <taxon>Chloroflexota</taxon>
        <taxon>Candidatus Thermofontia</taxon>
        <taxon>Candidatus Thermofonsia Clade 1</taxon>
    </lineage>
</organism>
<dbReference type="Proteomes" id="UP000228921">
    <property type="component" value="Unassembled WGS sequence"/>
</dbReference>
<name>A0A2M8NZ06_9CHLR</name>
<accession>A0A2M8NZ06</accession>
<evidence type="ECO:0000313" key="1">
    <source>
        <dbReference type="EMBL" id="PJF30522.1"/>
    </source>
</evidence>
<protein>
    <recommendedName>
        <fullName evidence="3">TIR domain-containing protein</fullName>
    </recommendedName>
</protein>
<dbReference type="InterPro" id="IPR035897">
    <property type="entry name" value="Toll_tir_struct_dom_sf"/>
</dbReference>
<sequence>MLAILQTVQDEMSSDLARALQPFVDRLTTERIETPKHKIFISYQRRNAWFAHMVVENLRVRMPDAEFFVGFSPGHSDIDFLKSIRSQLAQADCVLIVLGAETFVPAHSPESWLHPEVRFALSHGLPIIMVSDGAPFPDADQLPSDIRPLADRAKCVMRQEHWEESIEQLTEMIAMAVANPPSPIKSGLSRN</sequence>
<comment type="caution">
    <text evidence="1">The sequence shown here is derived from an EMBL/GenBank/DDBJ whole genome shotgun (WGS) entry which is preliminary data.</text>
</comment>
<dbReference type="Gene3D" id="3.40.50.10140">
    <property type="entry name" value="Toll/interleukin-1 receptor homology (TIR) domain"/>
    <property type="match status" value="1"/>
</dbReference>
<evidence type="ECO:0000313" key="2">
    <source>
        <dbReference type="Proteomes" id="UP000228921"/>
    </source>
</evidence>
<dbReference type="AlphaFoldDB" id="A0A2M8NZ06"/>
<gene>
    <name evidence="1" type="ORF">CUN51_07670</name>
</gene>
<evidence type="ECO:0008006" key="3">
    <source>
        <dbReference type="Google" id="ProtNLM"/>
    </source>
</evidence>